<keyword evidence="1" id="KW-0812">Transmembrane</keyword>
<proteinExistence type="predicted"/>
<comment type="caution">
    <text evidence="2">The sequence shown here is derived from an EMBL/GenBank/DDBJ whole genome shotgun (WGS) entry which is preliminary data.</text>
</comment>
<reference evidence="2" key="1">
    <citation type="journal article" date="2014" name="Int. J. Syst. Evol. Microbiol.">
        <title>Complete genome sequence of Corynebacterium casei LMG S-19264T (=DSM 44701T), isolated from a smear-ripened cheese.</title>
        <authorList>
            <consortium name="US DOE Joint Genome Institute (JGI-PGF)"/>
            <person name="Walter F."/>
            <person name="Albersmeier A."/>
            <person name="Kalinowski J."/>
            <person name="Ruckert C."/>
        </authorList>
    </citation>
    <scope>NUCLEOTIDE SEQUENCE</scope>
    <source>
        <strain evidence="2">KCTC 32255</strain>
    </source>
</reference>
<keyword evidence="1" id="KW-1133">Transmembrane helix</keyword>
<dbReference type="RefSeq" id="WP_189620059.1">
    <property type="nucleotide sequence ID" value="NZ_BMZA01000002.1"/>
</dbReference>
<protein>
    <recommendedName>
        <fullName evidence="4">Pilus assembly protein</fullName>
    </recommendedName>
</protein>
<evidence type="ECO:0000313" key="3">
    <source>
        <dbReference type="Proteomes" id="UP000648075"/>
    </source>
</evidence>
<name>A0A918PBD2_9SPHN</name>
<dbReference type="AlphaFoldDB" id="A0A918PBD2"/>
<reference evidence="2" key="2">
    <citation type="submission" date="2020-09" db="EMBL/GenBank/DDBJ databases">
        <authorList>
            <person name="Sun Q."/>
            <person name="Kim S."/>
        </authorList>
    </citation>
    <scope>NUCLEOTIDE SEQUENCE</scope>
    <source>
        <strain evidence="2">KCTC 32255</strain>
    </source>
</reference>
<evidence type="ECO:0008006" key="4">
    <source>
        <dbReference type="Google" id="ProtNLM"/>
    </source>
</evidence>
<keyword evidence="1" id="KW-0472">Membrane</keyword>
<organism evidence="2 3">
    <name type="scientific">Novosphingobium colocasiae</name>
    <dbReference type="NCBI Taxonomy" id="1256513"/>
    <lineage>
        <taxon>Bacteria</taxon>
        <taxon>Pseudomonadati</taxon>
        <taxon>Pseudomonadota</taxon>
        <taxon>Alphaproteobacteria</taxon>
        <taxon>Sphingomonadales</taxon>
        <taxon>Sphingomonadaceae</taxon>
        <taxon>Novosphingobium</taxon>
    </lineage>
</organism>
<sequence>MPVTRATARPIARLRRLGRDRRGVAMVEAALILPFFLGFGLWGIELANYSLTTMKVGQLAVHLADNASRIGDVSTIDNRKITEGDIDDLLLGAALQAGQRMNIYEKGRVIVSSLEVDPSNRQYIHWQRCMGKKTVTSSYGVQGAVLPNGMGPTGREVIALPGEAVIFVEFQYDYQPLVSSKLIASTAIKSIASFTVRNSRDLSQIYQADPSAPAPVYTCGTYTNAFANQLF</sequence>
<accession>A0A918PBD2</accession>
<dbReference type="EMBL" id="BMZA01000002">
    <property type="protein sequence ID" value="GGY97327.1"/>
    <property type="molecule type" value="Genomic_DNA"/>
</dbReference>
<evidence type="ECO:0000313" key="2">
    <source>
        <dbReference type="EMBL" id="GGY97327.1"/>
    </source>
</evidence>
<gene>
    <name evidence="2" type="ORF">GCM10011614_10410</name>
</gene>
<keyword evidence="3" id="KW-1185">Reference proteome</keyword>
<dbReference type="Proteomes" id="UP000648075">
    <property type="component" value="Unassembled WGS sequence"/>
</dbReference>
<feature type="transmembrane region" description="Helical" evidence="1">
    <location>
        <begin position="23"/>
        <end position="44"/>
    </location>
</feature>
<evidence type="ECO:0000256" key="1">
    <source>
        <dbReference type="SAM" id="Phobius"/>
    </source>
</evidence>